<dbReference type="Proteomes" id="UP001652394">
    <property type="component" value="Unassembled WGS sequence"/>
</dbReference>
<dbReference type="RefSeq" id="WP_059066589.1">
    <property type="nucleotide sequence ID" value="NZ_JAOQJX010000005.1"/>
</dbReference>
<organism evidence="2 3">
    <name type="scientific">Faecalicatena acetigenes</name>
    <dbReference type="NCBI Taxonomy" id="2981790"/>
    <lineage>
        <taxon>Bacteria</taxon>
        <taxon>Bacillati</taxon>
        <taxon>Bacillota</taxon>
        <taxon>Clostridia</taxon>
        <taxon>Lachnospirales</taxon>
        <taxon>Lachnospiraceae</taxon>
        <taxon>Faecalicatena</taxon>
    </lineage>
</organism>
<evidence type="ECO:0000256" key="1">
    <source>
        <dbReference type="SAM" id="MobiDB-lite"/>
    </source>
</evidence>
<comment type="caution">
    <text evidence="2">The sequence shown here is derived from an EMBL/GenBank/DDBJ whole genome shotgun (WGS) entry which is preliminary data.</text>
</comment>
<keyword evidence="3" id="KW-1185">Reference proteome</keyword>
<dbReference type="EMBL" id="JAOQJX010000005">
    <property type="protein sequence ID" value="MCU6747091.1"/>
    <property type="molecule type" value="Genomic_DNA"/>
</dbReference>
<accession>A0ABT2TA33</accession>
<gene>
    <name evidence="2" type="ORF">OCV51_05405</name>
</gene>
<feature type="region of interest" description="Disordered" evidence="1">
    <location>
        <begin position="47"/>
        <end position="99"/>
    </location>
</feature>
<evidence type="ECO:0000313" key="2">
    <source>
        <dbReference type="EMBL" id="MCU6747091.1"/>
    </source>
</evidence>
<name>A0ABT2TA33_9FIRM</name>
<feature type="compositionally biased region" description="Basic and acidic residues" evidence="1">
    <location>
        <begin position="53"/>
        <end position="83"/>
    </location>
</feature>
<sequence length="99" mass="11275">MGKVIYCKNVNGFLFFSMERRIYFAGKEFAGKDTVVPKMTRDGLTEENLADGSVKDISHKSRGRPPEMKQDFVFDREKKKAELPDGQGGEGNLKRKQML</sequence>
<proteinExistence type="predicted"/>
<reference evidence="2 3" key="1">
    <citation type="journal article" date="2021" name="ISME Commun">
        <title>Automated analysis of genomic sequences facilitates high-throughput and comprehensive description of bacteria.</title>
        <authorList>
            <person name="Hitch T.C.A."/>
        </authorList>
    </citation>
    <scope>NUCLEOTIDE SEQUENCE [LARGE SCALE GENOMIC DNA]</scope>
    <source>
        <strain evidence="2 3">H2_18</strain>
    </source>
</reference>
<evidence type="ECO:0000313" key="3">
    <source>
        <dbReference type="Proteomes" id="UP001652394"/>
    </source>
</evidence>
<protein>
    <submittedName>
        <fullName evidence="2">Uncharacterized protein</fullName>
    </submittedName>
</protein>